<protein>
    <recommendedName>
        <fullName evidence="1">RH2 domain-containing protein</fullName>
    </recommendedName>
</protein>
<accession>A0A7R9CU94</accession>
<dbReference type="SUPFAM" id="SSF161256">
    <property type="entry name" value="RILP dimerisation region"/>
    <property type="match status" value="1"/>
</dbReference>
<dbReference type="EMBL" id="OD001496">
    <property type="protein sequence ID" value="CAD7402091.1"/>
    <property type="molecule type" value="Genomic_DNA"/>
</dbReference>
<name>A0A7R9CU94_TIMPO</name>
<dbReference type="AlphaFoldDB" id="A0A7R9CU94"/>
<reference evidence="2" key="1">
    <citation type="submission" date="2020-11" db="EMBL/GenBank/DDBJ databases">
        <authorList>
            <person name="Tran Van P."/>
        </authorList>
    </citation>
    <scope>NUCLEOTIDE SEQUENCE</scope>
</reference>
<dbReference type="InterPro" id="IPR034744">
    <property type="entry name" value="RH2"/>
</dbReference>
<organism evidence="2">
    <name type="scientific">Timema poppense</name>
    <name type="common">Walking stick</name>
    <dbReference type="NCBI Taxonomy" id="170557"/>
    <lineage>
        <taxon>Eukaryota</taxon>
        <taxon>Metazoa</taxon>
        <taxon>Ecdysozoa</taxon>
        <taxon>Arthropoda</taxon>
        <taxon>Hexapoda</taxon>
        <taxon>Insecta</taxon>
        <taxon>Pterygota</taxon>
        <taxon>Neoptera</taxon>
        <taxon>Polyneoptera</taxon>
        <taxon>Phasmatodea</taxon>
        <taxon>Timematodea</taxon>
        <taxon>Timematoidea</taxon>
        <taxon>Timematidae</taxon>
        <taxon>Timema</taxon>
    </lineage>
</organism>
<feature type="domain" description="RH2" evidence="1">
    <location>
        <begin position="20"/>
        <end position="108"/>
    </location>
</feature>
<evidence type="ECO:0000313" key="2">
    <source>
        <dbReference type="EMBL" id="CAD7402091.1"/>
    </source>
</evidence>
<dbReference type="Pfam" id="PF11461">
    <property type="entry name" value="RILP"/>
    <property type="match status" value="1"/>
</dbReference>
<gene>
    <name evidence="2" type="ORF">TPSB3V08_LOCUS3424</name>
</gene>
<dbReference type="PROSITE" id="PS51777">
    <property type="entry name" value="RH2"/>
    <property type="match status" value="1"/>
</dbReference>
<sequence>MSESPDLTNKAVFDLDDPNRPRFTTSELKEILHERNELKARVSDLEDELEIYRPKPIDNINAAAERSSCVNKECLAENLHEGSLIAQHVTHDAVKVTGDLQNMTISKKMIHVEECIRNKERCA</sequence>
<dbReference type="InterPro" id="IPR021563">
    <property type="entry name" value="RILP_dimer"/>
</dbReference>
<dbReference type="Gene3D" id="6.10.230.10">
    <property type="match status" value="1"/>
</dbReference>
<dbReference type="GO" id="GO:0046983">
    <property type="term" value="F:protein dimerization activity"/>
    <property type="evidence" value="ECO:0007669"/>
    <property type="project" value="InterPro"/>
</dbReference>
<evidence type="ECO:0000259" key="1">
    <source>
        <dbReference type="PROSITE" id="PS51777"/>
    </source>
</evidence>
<proteinExistence type="predicted"/>